<evidence type="ECO:0000313" key="10">
    <source>
        <dbReference type="EMBL" id="CAE1162150.1"/>
    </source>
</evidence>
<evidence type="ECO:0000256" key="7">
    <source>
        <dbReference type="SAM" id="MobiDB-lite"/>
    </source>
</evidence>
<comment type="subunit">
    <text evidence="6">Component of the origin recognition complex (ORC).</text>
</comment>
<evidence type="ECO:0000256" key="4">
    <source>
        <dbReference type="ARBA" id="ARBA00022705"/>
    </source>
</evidence>
<dbReference type="EMBL" id="CAHIKZ030000231">
    <property type="protein sequence ID" value="CAE1162150.1"/>
    <property type="molecule type" value="Genomic_DNA"/>
</dbReference>
<dbReference type="OrthoDB" id="20198at2759"/>
<evidence type="ECO:0000256" key="2">
    <source>
        <dbReference type="ARBA" id="ARBA00007421"/>
    </source>
</evidence>
<dbReference type="InterPro" id="IPR007220">
    <property type="entry name" value="ORC2"/>
</dbReference>
<gene>
    <name evidence="10" type="ORF">SPHA_7166</name>
</gene>
<keyword evidence="5 6" id="KW-0539">Nucleus</keyword>
<feature type="domain" description="Origin recognition complex subunit 2 RecA-like" evidence="8">
    <location>
        <begin position="301"/>
        <end position="461"/>
    </location>
</feature>
<dbReference type="InterPro" id="IPR056772">
    <property type="entry name" value="RecA-like_ORC2"/>
</dbReference>
<dbReference type="PANTHER" id="PTHR14052">
    <property type="entry name" value="ORIGIN RECOGNITION COMPLEX SUBUNIT 2"/>
    <property type="match status" value="1"/>
</dbReference>
<feature type="compositionally biased region" description="Low complexity" evidence="7">
    <location>
        <begin position="127"/>
        <end position="140"/>
    </location>
</feature>
<dbReference type="GO" id="GO:0006260">
    <property type="term" value="P:DNA replication"/>
    <property type="evidence" value="ECO:0007669"/>
    <property type="project" value="UniProtKB-UniRule"/>
</dbReference>
<sequence length="591" mass="67469">MSDDEDVKKVLAPQKKIRVRFVGDDDIVQHILHIKEKKRGKKSLVSYGTKKSRTAIINDQEVVLGSSDEEEDSYRLSEALAATDEMTIGKELFTFKTPKKSGAMAQKALDSRTPRTPTSQIKKDGDPMGTPKTPKTPGTLKAKKNLNGYATKDDQKSNDRRKMTERHSRPETTTPYRLRKRNIEINYDAEISSDSLDSSSDENDADSVLSETSATSNEQTDKTPLKKTPSSKSRAKVATPSHSKKLTEVEMTTAVENYFEIHSYKGITSDRTLSKLNSPRIGQEDLSKLLQKVLPGHRKECKALFENYKLLFDKWIFLFSNGFNILLYGIGSKKPLIEDFQQTRLKDYDHVVVNGFFPSLSIKHILNCITEEILESQLTFKTPLDQCEFIKNTLESAKRDFYLLIHNIDGVMLRPAKVQNILSFLSKIKGFHIVASIDHINAPLIWDQTRWMKFNWLWCHVTTYMPYQEETSFENSLMVQQSGNLALSSLTHIMRSLTSNAKGIFLLLARYQLDNQDNTYNAGISFQELYQKCRESFLVNSDVALRSQLTEFKDHKLIRSKKSVDGTEQLQIQLDDATLKDFLDSQEDQNK</sequence>
<dbReference type="GO" id="GO:0003688">
    <property type="term" value="F:DNA replication origin binding"/>
    <property type="evidence" value="ECO:0007669"/>
    <property type="project" value="UniProtKB-UniRule"/>
</dbReference>
<evidence type="ECO:0000256" key="3">
    <source>
        <dbReference type="ARBA" id="ARBA00019080"/>
    </source>
</evidence>
<dbReference type="Pfam" id="PF24882">
    <property type="entry name" value="WHD_ORC2"/>
    <property type="match status" value="1"/>
</dbReference>
<dbReference type="AlphaFoldDB" id="A0A812AWN2"/>
<keyword evidence="4 6" id="KW-0235">DNA replication</keyword>
<proteinExistence type="inferred from homology"/>
<evidence type="ECO:0000256" key="6">
    <source>
        <dbReference type="RuleBase" id="RU368084"/>
    </source>
</evidence>
<feature type="compositionally biased region" description="Basic and acidic residues" evidence="7">
    <location>
        <begin position="151"/>
        <end position="170"/>
    </location>
</feature>
<keyword evidence="11" id="KW-1185">Reference proteome</keyword>
<dbReference type="PANTHER" id="PTHR14052:SF0">
    <property type="entry name" value="ORIGIN RECOGNITION COMPLEX SUBUNIT 2"/>
    <property type="match status" value="1"/>
</dbReference>
<organism evidence="10 11">
    <name type="scientific">Acanthosepion pharaonis</name>
    <name type="common">Pharaoh cuttlefish</name>
    <name type="synonym">Sepia pharaonis</name>
    <dbReference type="NCBI Taxonomy" id="158019"/>
    <lineage>
        <taxon>Eukaryota</taxon>
        <taxon>Metazoa</taxon>
        <taxon>Spiralia</taxon>
        <taxon>Lophotrochozoa</taxon>
        <taxon>Mollusca</taxon>
        <taxon>Cephalopoda</taxon>
        <taxon>Coleoidea</taxon>
        <taxon>Decapodiformes</taxon>
        <taxon>Sepiida</taxon>
        <taxon>Sepiina</taxon>
        <taxon>Sepiidae</taxon>
        <taxon>Acanthosepion</taxon>
    </lineage>
</organism>
<evidence type="ECO:0000256" key="1">
    <source>
        <dbReference type="ARBA" id="ARBA00004123"/>
    </source>
</evidence>
<reference evidence="10" key="1">
    <citation type="submission" date="2021-01" db="EMBL/GenBank/DDBJ databases">
        <authorList>
            <person name="Li R."/>
            <person name="Bekaert M."/>
        </authorList>
    </citation>
    <scope>NUCLEOTIDE SEQUENCE</scope>
    <source>
        <strain evidence="10">Farmed</strain>
    </source>
</reference>
<feature type="compositionally biased region" description="Low complexity" evidence="7">
    <location>
        <begin position="188"/>
        <end position="198"/>
    </location>
</feature>
<comment type="caution">
    <text evidence="10">The sequence shown here is derived from an EMBL/GenBank/DDBJ whole genome shotgun (WGS) entry which is preliminary data.</text>
</comment>
<dbReference type="GO" id="GO:0005664">
    <property type="term" value="C:nuclear origin of replication recognition complex"/>
    <property type="evidence" value="ECO:0007669"/>
    <property type="project" value="UniProtKB-UniRule"/>
</dbReference>
<dbReference type="Pfam" id="PF04084">
    <property type="entry name" value="RecA-like_ORC2"/>
    <property type="match status" value="1"/>
</dbReference>
<feature type="compositionally biased region" description="Polar residues" evidence="7">
    <location>
        <begin position="209"/>
        <end position="218"/>
    </location>
</feature>
<comment type="function">
    <text evidence="6">Component of the origin recognition complex (ORC) that binds origins of replication. DNA-binding is ATP-dependent. ORC is required to assemble the pre-replication complex necessary to initiate DNA replication.</text>
</comment>
<evidence type="ECO:0000259" key="9">
    <source>
        <dbReference type="Pfam" id="PF24882"/>
    </source>
</evidence>
<feature type="domain" description="Origin recognition complex subunit 2 winged-helix" evidence="9">
    <location>
        <begin position="519"/>
        <end position="577"/>
    </location>
</feature>
<evidence type="ECO:0000313" key="11">
    <source>
        <dbReference type="Proteomes" id="UP000597762"/>
    </source>
</evidence>
<feature type="region of interest" description="Disordered" evidence="7">
    <location>
        <begin position="99"/>
        <end position="243"/>
    </location>
</feature>
<evidence type="ECO:0000256" key="5">
    <source>
        <dbReference type="ARBA" id="ARBA00023242"/>
    </source>
</evidence>
<dbReference type="InterPro" id="IPR056773">
    <property type="entry name" value="WHD_ORC2"/>
</dbReference>
<dbReference type="Proteomes" id="UP000597762">
    <property type="component" value="Unassembled WGS sequence"/>
</dbReference>
<evidence type="ECO:0000259" key="8">
    <source>
        <dbReference type="Pfam" id="PF04084"/>
    </source>
</evidence>
<comment type="similarity">
    <text evidence="2 6">Belongs to the ORC2 family.</text>
</comment>
<name>A0A812AWN2_ACAPH</name>
<comment type="subcellular location">
    <subcellularLocation>
        <location evidence="1 6">Nucleus</location>
    </subcellularLocation>
</comment>
<accession>A0A812AWN2</accession>
<protein>
    <recommendedName>
        <fullName evidence="3 6">Origin recognition complex subunit 2</fullName>
    </recommendedName>
</protein>